<dbReference type="SUPFAM" id="SSF81891">
    <property type="entry name" value="Poly A polymerase C-terminal region-like"/>
    <property type="match status" value="1"/>
</dbReference>
<sequence>MFKQTHKNDFIKKALLNTSARIKQNKPVTPVFLFAVFLWQAQNERFEIIKKEQKSFYLAMNQASEEVIINQIKQVSMPKWLSARIKDIWMMQSKLERKQPKKVDELLKNPRFRMAYDFLLLRSQSINPELSKTATFWTKVQQ</sequence>
<dbReference type="Gene3D" id="1.10.3090.10">
    <property type="entry name" value="cca-adding enzyme, domain 2"/>
    <property type="match status" value="1"/>
</dbReference>
<gene>
    <name evidence="2" type="ORF">MNB_SUP05-13-746</name>
</gene>
<reference evidence="2" key="1">
    <citation type="submission" date="2016-10" db="EMBL/GenBank/DDBJ databases">
        <authorList>
            <person name="de Groot N.N."/>
        </authorList>
    </citation>
    <scope>NUCLEOTIDE SEQUENCE</scope>
</reference>
<name>A0A1W1DHI3_9ZZZZ</name>
<organism evidence="2">
    <name type="scientific">hydrothermal vent metagenome</name>
    <dbReference type="NCBI Taxonomy" id="652676"/>
    <lineage>
        <taxon>unclassified sequences</taxon>
        <taxon>metagenomes</taxon>
        <taxon>ecological metagenomes</taxon>
    </lineage>
</organism>
<proteinExistence type="predicted"/>
<dbReference type="Pfam" id="PF12626">
    <property type="entry name" value="PolyA_pol_arg_C"/>
    <property type="match status" value="1"/>
</dbReference>
<protein>
    <submittedName>
        <fullName evidence="2">Poly(A) polymerase</fullName>
        <ecNumber evidence="2">2.7.7.19</ecNumber>
    </submittedName>
</protein>
<dbReference type="GO" id="GO:1990817">
    <property type="term" value="F:poly(A) RNA polymerase activity"/>
    <property type="evidence" value="ECO:0007669"/>
    <property type="project" value="UniProtKB-EC"/>
</dbReference>
<dbReference type="EMBL" id="FPHU01000102">
    <property type="protein sequence ID" value="SFV80657.1"/>
    <property type="molecule type" value="Genomic_DNA"/>
</dbReference>
<evidence type="ECO:0000259" key="1">
    <source>
        <dbReference type="Pfam" id="PF12626"/>
    </source>
</evidence>
<keyword evidence="2" id="KW-0808">Transferase</keyword>
<feature type="domain" description="Polymerase A arginine-rich C-terminal" evidence="1">
    <location>
        <begin position="56"/>
        <end position="142"/>
    </location>
</feature>
<accession>A0A1W1DHI3</accession>
<dbReference type="EC" id="2.7.7.19" evidence="2"/>
<evidence type="ECO:0000313" key="2">
    <source>
        <dbReference type="EMBL" id="SFV80657.1"/>
    </source>
</evidence>
<dbReference type="InterPro" id="IPR025866">
    <property type="entry name" value="PolyA_pol_arg_C_dom"/>
</dbReference>
<dbReference type="AlphaFoldDB" id="A0A1W1DHI3"/>
<keyword evidence="2" id="KW-0548">Nucleotidyltransferase</keyword>